<evidence type="ECO:0000313" key="2">
    <source>
        <dbReference type="Proteomes" id="UP001060085"/>
    </source>
</evidence>
<reference evidence="2" key="1">
    <citation type="journal article" date="2023" name="Nat. Plants">
        <title>Single-cell RNA sequencing provides a high-resolution roadmap for understanding the multicellular compartmentation of specialized metabolism.</title>
        <authorList>
            <person name="Sun S."/>
            <person name="Shen X."/>
            <person name="Li Y."/>
            <person name="Li Y."/>
            <person name="Wang S."/>
            <person name="Li R."/>
            <person name="Zhang H."/>
            <person name="Shen G."/>
            <person name="Guo B."/>
            <person name="Wei J."/>
            <person name="Xu J."/>
            <person name="St-Pierre B."/>
            <person name="Chen S."/>
            <person name="Sun C."/>
        </authorList>
    </citation>
    <scope>NUCLEOTIDE SEQUENCE [LARGE SCALE GENOMIC DNA]</scope>
</reference>
<gene>
    <name evidence="1" type="ORF">M9H77_04393</name>
</gene>
<keyword evidence="2" id="KW-1185">Reference proteome</keyword>
<proteinExistence type="predicted"/>
<name>A0ACC0CE11_CATRO</name>
<protein>
    <submittedName>
        <fullName evidence="1">Uncharacterized protein</fullName>
    </submittedName>
</protein>
<sequence>MFHTNRFRSITMGSNARDFVALTNENQEKEDRRWTYRRPALDFRHFKKKSVLEKDQHWTLQRPVLDFECLTKKIRAVNWACLTRTRTVLYPFIAGKKIEKCHTGTTIPRPYPRPWRVGSRSINFIPKGYGSEFGSIFHYKGLSLGLGVPRGSGPVYTSKENQDRIRSALDMQNTGIRLHFKWIATKEKKTKSTKSSLRLMFFEKFIALWILWLKTFLTRDNANDDMFLLMCLCEFSHFLINLHRDIVDY</sequence>
<comment type="caution">
    <text evidence="1">The sequence shown here is derived from an EMBL/GenBank/DDBJ whole genome shotgun (WGS) entry which is preliminary data.</text>
</comment>
<accession>A0ACC0CE11</accession>
<dbReference type="Proteomes" id="UP001060085">
    <property type="component" value="Linkage Group LG01"/>
</dbReference>
<evidence type="ECO:0000313" key="1">
    <source>
        <dbReference type="EMBL" id="KAI5683165.1"/>
    </source>
</evidence>
<dbReference type="EMBL" id="CM044701">
    <property type="protein sequence ID" value="KAI5683165.1"/>
    <property type="molecule type" value="Genomic_DNA"/>
</dbReference>
<organism evidence="1 2">
    <name type="scientific">Catharanthus roseus</name>
    <name type="common">Madagascar periwinkle</name>
    <name type="synonym">Vinca rosea</name>
    <dbReference type="NCBI Taxonomy" id="4058"/>
    <lineage>
        <taxon>Eukaryota</taxon>
        <taxon>Viridiplantae</taxon>
        <taxon>Streptophyta</taxon>
        <taxon>Embryophyta</taxon>
        <taxon>Tracheophyta</taxon>
        <taxon>Spermatophyta</taxon>
        <taxon>Magnoliopsida</taxon>
        <taxon>eudicotyledons</taxon>
        <taxon>Gunneridae</taxon>
        <taxon>Pentapetalae</taxon>
        <taxon>asterids</taxon>
        <taxon>lamiids</taxon>
        <taxon>Gentianales</taxon>
        <taxon>Apocynaceae</taxon>
        <taxon>Rauvolfioideae</taxon>
        <taxon>Vinceae</taxon>
        <taxon>Catharanthinae</taxon>
        <taxon>Catharanthus</taxon>
    </lineage>
</organism>